<comment type="pathway">
    <text evidence="1">Phospholipid metabolism; phosphatidylglycerol biosynthesis; phosphatidylglycerol from CDP-diacylglycerol: step 2/2.</text>
</comment>
<feature type="domain" description="YutG/PgpA" evidence="3">
    <location>
        <begin position="13"/>
        <end position="149"/>
    </location>
</feature>
<dbReference type="Proteomes" id="UP000050874">
    <property type="component" value="Unassembled WGS sequence"/>
</dbReference>
<comment type="function">
    <text evidence="1">Lipid phosphatase which dephosphorylates phosphatidylglycerophosphate (PGP) to phosphatidylglycerol (PG).</text>
</comment>
<evidence type="ECO:0000313" key="5">
    <source>
        <dbReference type="Proteomes" id="UP000050874"/>
    </source>
</evidence>
<keyword evidence="1" id="KW-1003">Cell membrane</keyword>
<gene>
    <name evidence="4" type="ORF">ABR63_05760</name>
</gene>
<keyword evidence="1" id="KW-0997">Cell inner membrane</keyword>
<dbReference type="CDD" id="cd06971">
    <property type="entry name" value="PgpA"/>
    <property type="match status" value="1"/>
</dbReference>
<keyword evidence="1" id="KW-0479">Metal-binding</keyword>
<dbReference type="GO" id="GO:0009395">
    <property type="term" value="P:phospholipid catabolic process"/>
    <property type="evidence" value="ECO:0007669"/>
    <property type="project" value="UniProtKB-KW"/>
</dbReference>
<accession>A0A0R2PUM9</accession>
<evidence type="ECO:0000256" key="1">
    <source>
        <dbReference type="PIRNR" id="PIRNR006162"/>
    </source>
</evidence>
<feature type="transmembrane region" description="Helical" evidence="2">
    <location>
        <begin position="127"/>
        <end position="152"/>
    </location>
</feature>
<dbReference type="InterPro" id="IPR036681">
    <property type="entry name" value="PgpA-like_sf"/>
</dbReference>
<comment type="caution">
    <text evidence="4">The sequence shown here is derived from an EMBL/GenBank/DDBJ whole genome shotgun (WGS) entry which is preliminary data.</text>
</comment>
<dbReference type="PIRSF" id="PIRSF006162">
    <property type="entry name" value="PgpA"/>
    <property type="match status" value="1"/>
</dbReference>
<dbReference type="PANTHER" id="PTHR36305">
    <property type="entry name" value="PHOSPHATIDYLGLYCEROPHOSPHATASE A"/>
    <property type="match status" value="1"/>
</dbReference>
<feature type="transmembrane region" description="Helical" evidence="2">
    <location>
        <begin position="47"/>
        <end position="63"/>
    </location>
</feature>
<dbReference type="GO" id="GO:0008962">
    <property type="term" value="F:phosphatidylglycerophosphatase activity"/>
    <property type="evidence" value="ECO:0007669"/>
    <property type="project" value="UniProtKB-EC"/>
</dbReference>
<keyword evidence="1 2" id="KW-0472">Membrane</keyword>
<dbReference type="GO" id="GO:0006655">
    <property type="term" value="P:phosphatidylglycerol biosynthetic process"/>
    <property type="evidence" value="ECO:0007669"/>
    <property type="project" value="UniProtKB-UniPathway"/>
</dbReference>
<keyword evidence="1" id="KW-0443">Lipid metabolism</keyword>
<dbReference type="GO" id="GO:0046872">
    <property type="term" value="F:metal ion binding"/>
    <property type="evidence" value="ECO:0007669"/>
    <property type="project" value="UniProtKB-KW"/>
</dbReference>
<name>A0A0R2PUM9_9GAMM</name>
<dbReference type="PANTHER" id="PTHR36305:SF1">
    <property type="entry name" value="PHOSPHATIDYLGLYCEROPHOSPHATASE A"/>
    <property type="match status" value="1"/>
</dbReference>
<feature type="transmembrane region" description="Helical" evidence="2">
    <location>
        <begin position="12"/>
        <end position="41"/>
    </location>
</feature>
<keyword evidence="1" id="KW-1208">Phospholipid metabolism</keyword>
<comment type="catalytic activity">
    <reaction evidence="1">
        <text>a 1,2-diacyl-sn-glycero-3-phospho-(1'-sn-glycero-3'-phosphate) + H2O = a 1,2-diacyl-sn-glycero-3-phospho-(1'-sn-glycerol) + phosphate</text>
        <dbReference type="Rhea" id="RHEA:33751"/>
        <dbReference type="ChEBI" id="CHEBI:15377"/>
        <dbReference type="ChEBI" id="CHEBI:43474"/>
        <dbReference type="ChEBI" id="CHEBI:60110"/>
        <dbReference type="ChEBI" id="CHEBI:64716"/>
        <dbReference type="EC" id="3.1.3.27"/>
    </reaction>
</comment>
<evidence type="ECO:0000256" key="2">
    <source>
        <dbReference type="SAM" id="Phobius"/>
    </source>
</evidence>
<proteinExistence type="predicted"/>
<comment type="cofactor">
    <cofactor evidence="1">
        <name>Mg(2+)</name>
        <dbReference type="ChEBI" id="CHEBI:18420"/>
    </cofactor>
</comment>
<keyword evidence="1" id="KW-0595">Phospholipid degradation</keyword>
<organism evidence="4 5">
    <name type="scientific">SAR86 cluster bacterium BACL1 MAG-120920-bin57</name>
    <dbReference type="NCBI Taxonomy" id="1655571"/>
    <lineage>
        <taxon>Bacteria</taxon>
        <taxon>Pseudomonadati</taxon>
        <taxon>Pseudomonadota</taxon>
        <taxon>Gammaproteobacteria</taxon>
        <taxon>SAR86 cluster</taxon>
    </lineage>
</organism>
<dbReference type="EMBL" id="LIAV01000267">
    <property type="protein sequence ID" value="KRO38922.1"/>
    <property type="molecule type" value="Genomic_DNA"/>
</dbReference>
<dbReference type="InterPro" id="IPR007686">
    <property type="entry name" value="YutG/PgpA"/>
</dbReference>
<dbReference type="EC" id="3.1.3.27" evidence="1"/>
<keyword evidence="2" id="KW-1133">Transmembrane helix</keyword>
<sequence>MEFPNLRHPAHLLATWFGVGLLRPAPGTWGTLAGLVTWYFLPQAHPWIWLILPLFILLSWFVCERANQASDSGDHSSIVIDEVAGILVALAFVPHTLFAYGLAFFLFRLFDIWKPWPISWVDQNIKGGWGILFDDLIAGFFAGAIIFTLFYYI</sequence>
<dbReference type="InterPro" id="IPR026037">
    <property type="entry name" value="PgpA"/>
</dbReference>
<dbReference type="AlphaFoldDB" id="A0A0R2PUM9"/>
<dbReference type="Pfam" id="PF04608">
    <property type="entry name" value="PgpA"/>
    <property type="match status" value="1"/>
</dbReference>
<dbReference type="SUPFAM" id="SSF101307">
    <property type="entry name" value="YutG-like"/>
    <property type="match status" value="1"/>
</dbReference>
<keyword evidence="1 2" id="KW-0812">Transmembrane</keyword>
<dbReference type="GO" id="GO:0005886">
    <property type="term" value="C:plasma membrane"/>
    <property type="evidence" value="ECO:0007669"/>
    <property type="project" value="UniProtKB-SubCell"/>
</dbReference>
<keyword evidence="1" id="KW-0460">Magnesium</keyword>
<protein>
    <recommendedName>
        <fullName evidence="1">Phosphatidylglycerophosphatase A</fullName>
        <ecNumber evidence="1">3.1.3.27</ecNumber>
    </recommendedName>
    <alternativeName>
        <fullName evidence="1">Phosphatidylglycerolphosphate phosphatase A</fullName>
    </alternativeName>
</protein>
<feature type="transmembrane region" description="Helical" evidence="2">
    <location>
        <begin position="83"/>
        <end position="107"/>
    </location>
</feature>
<reference evidence="5" key="1">
    <citation type="submission" date="2015-10" db="EMBL/GenBank/DDBJ databases">
        <title>Metagenome-Assembled Genomes uncover a global brackish microbiome.</title>
        <authorList>
            <person name="Hugerth L.W."/>
            <person name="Larsson J."/>
            <person name="Alneberg J."/>
            <person name="Lindh M.V."/>
            <person name="Legrand C."/>
            <person name="Pinhassi J."/>
            <person name="Andersson A."/>
        </authorList>
    </citation>
    <scope>NUCLEOTIDE SEQUENCE [LARGE SCALE GENOMIC DNA]</scope>
</reference>
<evidence type="ECO:0000259" key="3">
    <source>
        <dbReference type="Pfam" id="PF04608"/>
    </source>
</evidence>
<dbReference type="UniPathway" id="UPA00084">
    <property type="reaction ID" value="UER00504"/>
</dbReference>
<keyword evidence="1" id="KW-0378">Hydrolase</keyword>
<comment type="subcellular location">
    <subcellularLocation>
        <location evidence="1">Cell inner membrane</location>
        <topology evidence="1">Multi-pass membrane protein</topology>
    </subcellularLocation>
</comment>
<evidence type="ECO:0000313" key="4">
    <source>
        <dbReference type="EMBL" id="KRO38922.1"/>
    </source>
</evidence>
<keyword evidence="1" id="KW-0442">Lipid degradation</keyword>